<dbReference type="PANTHER" id="PTHR15337">
    <property type="entry name" value="ANTERIOR GRADIENT PROTEIN-RELATED"/>
    <property type="match status" value="1"/>
</dbReference>
<organism evidence="3 4">
    <name type="scientific">Chitinophaga agrisoli</name>
    <dbReference type="NCBI Taxonomy" id="2607653"/>
    <lineage>
        <taxon>Bacteria</taxon>
        <taxon>Pseudomonadati</taxon>
        <taxon>Bacteroidota</taxon>
        <taxon>Chitinophagia</taxon>
        <taxon>Chitinophagales</taxon>
        <taxon>Chitinophagaceae</taxon>
        <taxon>Chitinophaga</taxon>
    </lineage>
</organism>
<dbReference type="Pfam" id="PF13098">
    <property type="entry name" value="Thioredoxin_2"/>
    <property type="match status" value="1"/>
</dbReference>
<proteinExistence type="predicted"/>
<dbReference type="InterPro" id="IPR051099">
    <property type="entry name" value="AGR/TXD"/>
</dbReference>
<keyword evidence="1" id="KW-0732">Signal</keyword>
<feature type="domain" description="Thioredoxin" evidence="2">
    <location>
        <begin position="14"/>
        <end position="161"/>
    </location>
</feature>
<evidence type="ECO:0000259" key="2">
    <source>
        <dbReference type="PROSITE" id="PS51352"/>
    </source>
</evidence>
<dbReference type="PANTHER" id="PTHR15337:SF11">
    <property type="entry name" value="THIOREDOXIN DOMAIN-CONTAINING PROTEIN"/>
    <property type="match status" value="1"/>
</dbReference>
<dbReference type="SUPFAM" id="SSF52833">
    <property type="entry name" value="Thioredoxin-like"/>
    <property type="match status" value="1"/>
</dbReference>
<evidence type="ECO:0000256" key="1">
    <source>
        <dbReference type="ARBA" id="ARBA00022729"/>
    </source>
</evidence>
<dbReference type="PROSITE" id="PS51352">
    <property type="entry name" value="THIOREDOXIN_2"/>
    <property type="match status" value="1"/>
</dbReference>
<dbReference type="AlphaFoldDB" id="A0A5B2VNX2"/>
<evidence type="ECO:0000313" key="4">
    <source>
        <dbReference type="Proteomes" id="UP000324611"/>
    </source>
</evidence>
<keyword evidence="4" id="KW-1185">Reference proteome</keyword>
<dbReference type="EMBL" id="VUOC01000004">
    <property type="protein sequence ID" value="KAA2239887.1"/>
    <property type="molecule type" value="Genomic_DNA"/>
</dbReference>
<name>A0A5B2VNX2_9BACT</name>
<sequence>MRNMKLLIFVLLTLLPGIVYSNYKVGPAYKVTGRGVSFEKQLNWQQIKERARAENKYIFVDAYTTWCGPCRAMDREVYPNEKVGNSLNSKFISVKVQMDTSKIDDSRVKFWYDDARAIMKEFSISAFPTFLFFSPDGKIVHRAIGYKNIDDFIALAEDATNPQRQYYTLLNEYNEGKRDYKVANYLMNIATGIGEKDQVDSIARDYLVNYLETMSDDKLYTRETIQFLASYPKLVTSKSKLFSLLYHRQGDIDTMVHSKGFAHSMVKYIVSKEDIYPKLWKDPEHWTKSEPISDRPDWKKMTDVIRTKYDAELADEVILDSQVIWYYNYRKDWRMAAQYFIKRNERYGFAKTGMGALDVNEAIWYIIFVNSDDKDVIDKGIVYARSIVDALEKEGLKGFNMASVIDTYANLLYKAGRTKEAIEWEEKAVQLSVDDKDPDRVREFQEIIGKMKATVPTWR</sequence>
<dbReference type="InterPro" id="IPR013766">
    <property type="entry name" value="Thioredoxin_domain"/>
</dbReference>
<accession>A0A5B2VNX2</accession>
<dbReference type="Gene3D" id="3.40.30.10">
    <property type="entry name" value="Glutaredoxin"/>
    <property type="match status" value="1"/>
</dbReference>
<reference evidence="3 4" key="1">
    <citation type="submission" date="2019-09" db="EMBL/GenBank/DDBJ databases">
        <title>Chitinophaga ginsengihumi sp. nov., isolated from soil of ginseng rhizosphere.</title>
        <authorList>
            <person name="Lee J."/>
        </authorList>
    </citation>
    <scope>NUCLEOTIDE SEQUENCE [LARGE SCALE GENOMIC DNA]</scope>
    <source>
        <strain evidence="3 4">BN140078</strain>
    </source>
</reference>
<evidence type="ECO:0000313" key="3">
    <source>
        <dbReference type="EMBL" id="KAA2239887.1"/>
    </source>
</evidence>
<comment type="caution">
    <text evidence="3">The sequence shown here is derived from an EMBL/GenBank/DDBJ whole genome shotgun (WGS) entry which is preliminary data.</text>
</comment>
<reference evidence="3 4" key="2">
    <citation type="submission" date="2019-09" db="EMBL/GenBank/DDBJ databases">
        <authorList>
            <person name="Jin C."/>
        </authorList>
    </citation>
    <scope>NUCLEOTIDE SEQUENCE [LARGE SCALE GENOMIC DNA]</scope>
    <source>
        <strain evidence="3 4">BN140078</strain>
    </source>
</reference>
<dbReference type="Proteomes" id="UP000324611">
    <property type="component" value="Unassembled WGS sequence"/>
</dbReference>
<dbReference type="InterPro" id="IPR036249">
    <property type="entry name" value="Thioredoxin-like_sf"/>
</dbReference>
<gene>
    <name evidence="3" type="ORF">F0L74_27255</name>
</gene>
<protein>
    <submittedName>
        <fullName evidence="3">Thioredoxin family protein</fullName>
    </submittedName>
</protein>
<dbReference type="InterPro" id="IPR012336">
    <property type="entry name" value="Thioredoxin-like_fold"/>
</dbReference>